<dbReference type="AlphaFoldDB" id="A0A4Z2FU78"/>
<feature type="region of interest" description="Disordered" evidence="1">
    <location>
        <begin position="57"/>
        <end position="84"/>
    </location>
</feature>
<evidence type="ECO:0000313" key="2">
    <source>
        <dbReference type="EMBL" id="TNN44440.1"/>
    </source>
</evidence>
<gene>
    <name evidence="2" type="ORF">EYF80_045364</name>
</gene>
<protein>
    <submittedName>
        <fullName evidence="2">Uncharacterized protein</fullName>
    </submittedName>
</protein>
<accession>A0A4Z2FU78</accession>
<keyword evidence="3" id="KW-1185">Reference proteome</keyword>
<comment type="caution">
    <text evidence="2">The sequence shown here is derived from an EMBL/GenBank/DDBJ whole genome shotgun (WGS) entry which is preliminary data.</text>
</comment>
<dbReference type="Proteomes" id="UP000314294">
    <property type="component" value="Unassembled WGS sequence"/>
</dbReference>
<evidence type="ECO:0000256" key="1">
    <source>
        <dbReference type="SAM" id="MobiDB-lite"/>
    </source>
</evidence>
<evidence type="ECO:0000313" key="3">
    <source>
        <dbReference type="Proteomes" id="UP000314294"/>
    </source>
</evidence>
<reference evidence="2 3" key="1">
    <citation type="submission" date="2019-03" db="EMBL/GenBank/DDBJ databases">
        <title>First draft genome of Liparis tanakae, snailfish: a comprehensive survey of snailfish specific genes.</title>
        <authorList>
            <person name="Kim W."/>
            <person name="Song I."/>
            <person name="Jeong J.-H."/>
            <person name="Kim D."/>
            <person name="Kim S."/>
            <person name="Ryu S."/>
            <person name="Song J.Y."/>
            <person name="Lee S.K."/>
        </authorList>
    </citation>
    <scope>NUCLEOTIDE SEQUENCE [LARGE SCALE GENOMIC DNA]</scope>
    <source>
        <tissue evidence="2">Muscle</tissue>
    </source>
</reference>
<proteinExistence type="predicted"/>
<organism evidence="2 3">
    <name type="scientific">Liparis tanakae</name>
    <name type="common">Tanaka's snailfish</name>
    <dbReference type="NCBI Taxonomy" id="230148"/>
    <lineage>
        <taxon>Eukaryota</taxon>
        <taxon>Metazoa</taxon>
        <taxon>Chordata</taxon>
        <taxon>Craniata</taxon>
        <taxon>Vertebrata</taxon>
        <taxon>Euteleostomi</taxon>
        <taxon>Actinopterygii</taxon>
        <taxon>Neopterygii</taxon>
        <taxon>Teleostei</taxon>
        <taxon>Neoteleostei</taxon>
        <taxon>Acanthomorphata</taxon>
        <taxon>Eupercaria</taxon>
        <taxon>Perciformes</taxon>
        <taxon>Cottioidei</taxon>
        <taxon>Cottales</taxon>
        <taxon>Liparidae</taxon>
        <taxon>Liparis</taxon>
    </lineage>
</organism>
<sequence length="190" mass="20337">MADHLGPVTWARSPVSGHLGLVTWARSHLGPVTPGPGLADQFEMVALAAHVRPTLSTARNDSVAGDEQGNRVPPHGSSHCPRRSGVSRHLCEALVRDRLSGLHMLQKYLQHAAPERISLQGGVVKGGERETRGGLRVAEVRAEPLCAALQLGAHFCRVDRTARGGLAAPFSRCDVHQDLDAHLSQLTLQA</sequence>
<name>A0A4Z2FU78_9TELE</name>
<dbReference type="EMBL" id="SRLO01000902">
    <property type="protein sequence ID" value="TNN44440.1"/>
    <property type="molecule type" value="Genomic_DNA"/>
</dbReference>